<comment type="similarity">
    <text evidence="1">Belongs to the LDH/MDH superfamily. MDH type 1 family.</text>
</comment>
<feature type="domain" description="Lactate/malate dehydrogenase C-terminal" evidence="10">
    <location>
        <begin position="190"/>
        <end position="302"/>
    </location>
</feature>
<evidence type="ECO:0000256" key="5">
    <source>
        <dbReference type="ARBA" id="ARBA00022532"/>
    </source>
</evidence>
<gene>
    <name evidence="11" type="ORF">CALMAC_LOCUS16878</name>
</gene>
<dbReference type="OrthoDB" id="755699at2759"/>
<proteinExistence type="inferred from homology"/>
<comment type="subunit">
    <text evidence="2">Homodimer.</text>
</comment>
<evidence type="ECO:0000256" key="6">
    <source>
        <dbReference type="ARBA" id="ARBA00023002"/>
    </source>
</evidence>
<dbReference type="InterPro" id="IPR022383">
    <property type="entry name" value="Lactate/malate_DH_C"/>
</dbReference>
<dbReference type="Gene3D" id="3.40.50.720">
    <property type="entry name" value="NAD(P)-binding Rossmann-like Domain"/>
    <property type="match status" value="1"/>
</dbReference>
<feature type="domain" description="Lactate/malate dehydrogenase N-terminal" evidence="9">
    <location>
        <begin position="45"/>
        <end position="188"/>
    </location>
</feature>
<dbReference type="PANTHER" id="PTHR11540:SF16">
    <property type="entry name" value="MALATE DEHYDROGENASE, MITOCHONDRIAL"/>
    <property type="match status" value="1"/>
</dbReference>
<sequence>MSKILQKLGILFHNRTSKLLKDKLLQELAGRNKNSRFYSFGSHRIKVTVVGAAGKVGQPLCLMLKQSPLIEELCVHDIAPTGGFALELNHVDTNCKVTAFAGKDNLANALQDSKVVVLLASAPDADTMSPDKMWYQNSQIVLEVMNVFAKISPKAFLAVGTNPINSIVPMCAEALKKVGSFNPSTLFGITSIDTVRANTFVAQCQGVEPECVMVPVIGGHSEETMVPVLSQAKPCADFSNNELENLTLNIRKAQDNILKIKPGEAAPLSTAFATARFVISLVKGIKGYPEIVECAYVPSKVKQEFIQGVNSCRDRR</sequence>
<dbReference type="GO" id="GO:0006099">
    <property type="term" value="P:tricarboxylic acid cycle"/>
    <property type="evidence" value="ECO:0007669"/>
    <property type="project" value="UniProtKB-KW"/>
</dbReference>
<dbReference type="InterPro" id="IPR036291">
    <property type="entry name" value="NAD(P)-bd_dom_sf"/>
</dbReference>
<protein>
    <recommendedName>
        <fullName evidence="4">Malate dehydrogenase, mitochondrial</fullName>
        <ecNumber evidence="3">1.1.1.37</ecNumber>
    </recommendedName>
</protein>
<dbReference type="Proteomes" id="UP000410492">
    <property type="component" value="Unassembled WGS sequence"/>
</dbReference>
<dbReference type="EMBL" id="CAACVG010011638">
    <property type="protein sequence ID" value="VEN58550.1"/>
    <property type="molecule type" value="Genomic_DNA"/>
</dbReference>
<keyword evidence="7" id="KW-0520">NAD</keyword>
<evidence type="ECO:0000259" key="9">
    <source>
        <dbReference type="Pfam" id="PF00056"/>
    </source>
</evidence>
<name>A0A653DED5_CALMS</name>
<dbReference type="Pfam" id="PF02866">
    <property type="entry name" value="Ldh_1_C"/>
    <property type="match status" value="1"/>
</dbReference>
<dbReference type="SUPFAM" id="SSF51735">
    <property type="entry name" value="NAD(P)-binding Rossmann-fold domains"/>
    <property type="match status" value="1"/>
</dbReference>
<dbReference type="GO" id="GO:0030060">
    <property type="term" value="F:L-malate dehydrogenase (NAD+) activity"/>
    <property type="evidence" value="ECO:0007669"/>
    <property type="project" value="UniProtKB-EC"/>
</dbReference>
<reference evidence="11 12" key="1">
    <citation type="submission" date="2019-01" db="EMBL/GenBank/DDBJ databases">
        <authorList>
            <person name="Sayadi A."/>
        </authorList>
    </citation>
    <scope>NUCLEOTIDE SEQUENCE [LARGE SCALE GENOMIC DNA]</scope>
</reference>
<organism evidence="11 12">
    <name type="scientific">Callosobruchus maculatus</name>
    <name type="common">Southern cowpea weevil</name>
    <name type="synonym">Pulse bruchid</name>
    <dbReference type="NCBI Taxonomy" id="64391"/>
    <lineage>
        <taxon>Eukaryota</taxon>
        <taxon>Metazoa</taxon>
        <taxon>Ecdysozoa</taxon>
        <taxon>Arthropoda</taxon>
        <taxon>Hexapoda</taxon>
        <taxon>Insecta</taxon>
        <taxon>Pterygota</taxon>
        <taxon>Neoptera</taxon>
        <taxon>Endopterygota</taxon>
        <taxon>Coleoptera</taxon>
        <taxon>Polyphaga</taxon>
        <taxon>Cucujiformia</taxon>
        <taxon>Chrysomeloidea</taxon>
        <taxon>Chrysomelidae</taxon>
        <taxon>Bruchinae</taxon>
        <taxon>Bruchini</taxon>
        <taxon>Callosobruchus</taxon>
    </lineage>
</organism>
<dbReference type="InterPro" id="IPR015955">
    <property type="entry name" value="Lactate_DH/Glyco_Ohase_4_C"/>
</dbReference>
<keyword evidence="12" id="KW-1185">Reference proteome</keyword>
<dbReference type="PANTHER" id="PTHR11540">
    <property type="entry name" value="MALATE AND LACTATE DEHYDROGENASE"/>
    <property type="match status" value="1"/>
</dbReference>
<evidence type="ECO:0000256" key="1">
    <source>
        <dbReference type="ARBA" id="ARBA00008824"/>
    </source>
</evidence>
<evidence type="ECO:0000256" key="2">
    <source>
        <dbReference type="ARBA" id="ARBA00011738"/>
    </source>
</evidence>
<evidence type="ECO:0000259" key="10">
    <source>
        <dbReference type="Pfam" id="PF02866"/>
    </source>
</evidence>
<dbReference type="SUPFAM" id="SSF56327">
    <property type="entry name" value="LDH C-terminal domain-like"/>
    <property type="match status" value="1"/>
</dbReference>
<evidence type="ECO:0000256" key="7">
    <source>
        <dbReference type="ARBA" id="ARBA00023027"/>
    </source>
</evidence>
<dbReference type="Gene3D" id="3.90.110.10">
    <property type="entry name" value="Lactate dehydrogenase/glycoside hydrolase, family 4, C-terminal"/>
    <property type="match status" value="1"/>
</dbReference>
<evidence type="ECO:0000256" key="3">
    <source>
        <dbReference type="ARBA" id="ARBA00012995"/>
    </source>
</evidence>
<dbReference type="FunFam" id="3.40.50.720:FF:000268">
    <property type="entry name" value="Malate dehydrogenase"/>
    <property type="match status" value="1"/>
</dbReference>
<evidence type="ECO:0000313" key="11">
    <source>
        <dbReference type="EMBL" id="VEN58550.1"/>
    </source>
</evidence>
<dbReference type="AlphaFoldDB" id="A0A653DED5"/>
<evidence type="ECO:0000313" key="12">
    <source>
        <dbReference type="Proteomes" id="UP000410492"/>
    </source>
</evidence>
<dbReference type="InterPro" id="IPR001236">
    <property type="entry name" value="Lactate/malate_DH_N"/>
</dbReference>
<dbReference type="Pfam" id="PF00056">
    <property type="entry name" value="Ldh_1_N"/>
    <property type="match status" value="1"/>
</dbReference>
<keyword evidence="6 8" id="KW-0560">Oxidoreductase</keyword>
<dbReference type="GO" id="GO:0005739">
    <property type="term" value="C:mitochondrion"/>
    <property type="evidence" value="ECO:0007669"/>
    <property type="project" value="TreeGrafter"/>
</dbReference>
<evidence type="ECO:0000256" key="4">
    <source>
        <dbReference type="ARBA" id="ARBA00016075"/>
    </source>
</evidence>
<accession>A0A653DED5</accession>
<evidence type="ECO:0000256" key="8">
    <source>
        <dbReference type="RuleBase" id="RU003369"/>
    </source>
</evidence>
<keyword evidence="5" id="KW-0816">Tricarboxylic acid cycle</keyword>
<dbReference type="EC" id="1.1.1.37" evidence="3"/>